<name>A0A917D6E1_9BACL</name>
<proteinExistence type="predicted"/>
<reference evidence="1" key="2">
    <citation type="submission" date="2020-09" db="EMBL/GenBank/DDBJ databases">
        <authorList>
            <person name="Sun Q."/>
            <person name="Zhou Y."/>
        </authorList>
    </citation>
    <scope>NUCLEOTIDE SEQUENCE</scope>
    <source>
        <strain evidence="1">CGMCC 1.16134</strain>
    </source>
</reference>
<sequence>MVNRGADVCNFTVRMYSAHEIHGRLAPFLLHILYEIMDGVLFEGCVLHEKLQELSNQYRG</sequence>
<organism evidence="1 2">
    <name type="scientific">Paenibacillus albidus</name>
    <dbReference type="NCBI Taxonomy" id="2041023"/>
    <lineage>
        <taxon>Bacteria</taxon>
        <taxon>Bacillati</taxon>
        <taxon>Bacillota</taxon>
        <taxon>Bacilli</taxon>
        <taxon>Bacillales</taxon>
        <taxon>Paenibacillaceae</taxon>
        <taxon>Paenibacillus</taxon>
    </lineage>
</organism>
<keyword evidence="2" id="KW-1185">Reference proteome</keyword>
<evidence type="ECO:0000313" key="2">
    <source>
        <dbReference type="Proteomes" id="UP000637643"/>
    </source>
</evidence>
<dbReference type="EMBL" id="BMKR01000052">
    <property type="protein sequence ID" value="GGG11310.1"/>
    <property type="molecule type" value="Genomic_DNA"/>
</dbReference>
<evidence type="ECO:0000313" key="1">
    <source>
        <dbReference type="EMBL" id="GGG11310.1"/>
    </source>
</evidence>
<reference evidence="1" key="1">
    <citation type="journal article" date="2014" name="Int. J. Syst. Evol. Microbiol.">
        <title>Complete genome sequence of Corynebacterium casei LMG S-19264T (=DSM 44701T), isolated from a smear-ripened cheese.</title>
        <authorList>
            <consortium name="US DOE Joint Genome Institute (JGI-PGF)"/>
            <person name="Walter F."/>
            <person name="Albersmeier A."/>
            <person name="Kalinowski J."/>
            <person name="Ruckert C."/>
        </authorList>
    </citation>
    <scope>NUCLEOTIDE SEQUENCE</scope>
    <source>
        <strain evidence="1">CGMCC 1.16134</strain>
    </source>
</reference>
<comment type="caution">
    <text evidence="1">The sequence shown here is derived from an EMBL/GenBank/DDBJ whole genome shotgun (WGS) entry which is preliminary data.</text>
</comment>
<gene>
    <name evidence="1" type="ORF">GCM10010912_64630</name>
</gene>
<accession>A0A917D6E1</accession>
<dbReference type="AlphaFoldDB" id="A0A917D6E1"/>
<dbReference type="Proteomes" id="UP000637643">
    <property type="component" value="Unassembled WGS sequence"/>
</dbReference>
<protein>
    <submittedName>
        <fullName evidence="1">Uncharacterized protein</fullName>
    </submittedName>
</protein>